<dbReference type="InterPro" id="IPR025824">
    <property type="entry name" value="OB-fold_nuc-bd_dom"/>
</dbReference>
<dbReference type="InterPro" id="IPR020579">
    <property type="entry name" value="Exonuc_VII_lsu_C"/>
</dbReference>
<evidence type="ECO:0000259" key="7">
    <source>
        <dbReference type="Pfam" id="PF02601"/>
    </source>
</evidence>
<accession>F6BL35</accession>
<dbReference type="Proteomes" id="UP000007239">
    <property type="component" value="Chromosome"/>
</dbReference>
<dbReference type="HAMAP" id="MF_00378">
    <property type="entry name" value="Exonuc_7_L"/>
    <property type="match status" value="1"/>
</dbReference>
<feature type="domain" description="OB-fold nucleic acid binding" evidence="8">
    <location>
        <begin position="6"/>
        <end position="100"/>
    </location>
</feature>
<dbReference type="EC" id="3.1.11.6" evidence="5"/>
<evidence type="ECO:0000256" key="3">
    <source>
        <dbReference type="ARBA" id="ARBA00022801"/>
    </source>
</evidence>
<proteinExistence type="inferred from homology"/>
<evidence type="ECO:0000256" key="6">
    <source>
        <dbReference type="RuleBase" id="RU004355"/>
    </source>
</evidence>
<comment type="catalytic activity">
    <reaction evidence="5 6">
        <text>Exonucleolytic cleavage in either 5'- to 3'- or 3'- to 5'-direction to yield nucleoside 5'-phosphates.</text>
        <dbReference type="EC" id="3.1.11.6"/>
    </reaction>
</comment>
<feature type="domain" description="Exonuclease VII large subunit C-terminal" evidence="7">
    <location>
        <begin position="123"/>
        <end position="322"/>
    </location>
</feature>
<dbReference type="EMBL" id="CP002739">
    <property type="protein sequence ID" value="AEF17219.1"/>
    <property type="molecule type" value="Genomic_DNA"/>
</dbReference>
<dbReference type="CDD" id="cd04489">
    <property type="entry name" value="ExoVII_LU_OBF"/>
    <property type="match status" value="1"/>
</dbReference>
<dbReference type="PANTHER" id="PTHR30008">
    <property type="entry name" value="EXODEOXYRIBONUCLEASE 7 LARGE SUBUNIT"/>
    <property type="match status" value="1"/>
</dbReference>
<keyword evidence="10" id="KW-1185">Reference proteome</keyword>
<evidence type="ECO:0000313" key="9">
    <source>
        <dbReference type="EMBL" id="AEF17219.1"/>
    </source>
</evidence>
<evidence type="ECO:0000256" key="4">
    <source>
        <dbReference type="ARBA" id="ARBA00022839"/>
    </source>
</evidence>
<sequence>MLLKTLTVKQVNDYLKNIVAGDIILKHVMVKGEISNLHFRGQALYFTLVDEYSSLKCVVFEDYIDNINVEVKNGMSVIVTGKVYVYEKSSSFQLHVFNIEVEGLGSLFLSFERLKQKLKSEGLFDLDKKKNLPKNPKKVAVITSPSGAAVHDIINILRRRKPSIDIMMVPILVQGNKASSEIVDAIIKVNKRSDIDLIILGRGGGSFEDLYPFNDEIVARAIYNSRIPVISAVGHETDFTISDFVADLRAPTPSAAAELAVTDVNFYNEKIKNYRRSLYRYMLSIIDKKRHRLDNLKKLLIGKNPIIKNRQMKERLDTLNRIMEDSIYKILRDKKLQYVNLIEKLNTLSPLNVLKRGYTMTMDKDKNNLVTKANDISADDKIYLLFEDGEALCTVNEVMRYERKYGL</sequence>
<dbReference type="Pfam" id="PF13742">
    <property type="entry name" value="tRNA_anti_2"/>
    <property type="match status" value="1"/>
</dbReference>
<name>F6BL35_THEXL</name>
<reference evidence="9" key="1">
    <citation type="submission" date="2011-05" db="EMBL/GenBank/DDBJ databases">
        <title>Complete sequence of Thermoanaerobacterium xylanolyticum LX-11.</title>
        <authorList>
            <consortium name="US DOE Joint Genome Institute"/>
            <person name="Lucas S."/>
            <person name="Han J."/>
            <person name="Lapidus A."/>
            <person name="Cheng J.-F."/>
            <person name="Goodwin L."/>
            <person name="Pitluck S."/>
            <person name="Peters L."/>
            <person name="Mikhailova N."/>
            <person name="Lu M."/>
            <person name="Han C."/>
            <person name="Tapia R."/>
            <person name="Land M."/>
            <person name="Hauser L."/>
            <person name="Kyrpides N."/>
            <person name="Ivanova N."/>
            <person name="Pagani I."/>
            <person name="Hemme C."/>
            <person name="Woyke T."/>
        </authorList>
    </citation>
    <scope>NUCLEOTIDE SEQUENCE</scope>
    <source>
        <strain evidence="9">LX-11</strain>
    </source>
</reference>
<dbReference type="GO" id="GO:0005737">
    <property type="term" value="C:cytoplasm"/>
    <property type="evidence" value="ECO:0007669"/>
    <property type="project" value="UniProtKB-SubCell"/>
</dbReference>
<dbReference type="eggNOG" id="COG1570">
    <property type="taxonomic scope" value="Bacteria"/>
</dbReference>
<dbReference type="GO" id="GO:0009318">
    <property type="term" value="C:exodeoxyribonuclease VII complex"/>
    <property type="evidence" value="ECO:0007669"/>
    <property type="project" value="UniProtKB-UniRule"/>
</dbReference>
<dbReference type="InterPro" id="IPR003753">
    <property type="entry name" value="Exonuc_VII_L"/>
</dbReference>
<comment type="function">
    <text evidence="5">Bidirectionally degrades single-stranded DNA into large acid-insoluble oligonucleotides, which are then degraded further into small acid-soluble oligonucleotides.</text>
</comment>
<dbReference type="KEGG" id="txy:Thexy_1186"/>
<gene>
    <name evidence="5" type="primary">xseA</name>
    <name evidence="9" type="ordered locus">Thexy_1186</name>
</gene>
<organism evidence="9 10">
    <name type="scientific">Thermoanaerobacterium xylanolyticum (strain ATCC 49914 / DSM 7097 / LX-11)</name>
    <dbReference type="NCBI Taxonomy" id="858215"/>
    <lineage>
        <taxon>Bacteria</taxon>
        <taxon>Bacillati</taxon>
        <taxon>Bacillota</taxon>
        <taxon>Clostridia</taxon>
        <taxon>Thermoanaerobacterales</taxon>
        <taxon>Thermoanaerobacteraceae</taxon>
        <taxon>Thermoanaerobacterium</taxon>
    </lineage>
</organism>
<evidence type="ECO:0000256" key="1">
    <source>
        <dbReference type="ARBA" id="ARBA00022490"/>
    </source>
</evidence>
<dbReference type="GO" id="GO:0003676">
    <property type="term" value="F:nucleic acid binding"/>
    <property type="evidence" value="ECO:0007669"/>
    <property type="project" value="InterPro"/>
</dbReference>
<dbReference type="GO" id="GO:0006308">
    <property type="term" value="P:DNA catabolic process"/>
    <property type="evidence" value="ECO:0007669"/>
    <property type="project" value="UniProtKB-UniRule"/>
</dbReference>
<dbReference type="RefSeq" id="WP_013787961.1">
    <property type="nucleotide sequence ID" value="NC_015555.1"/>
</dbReference>
<comment type="similarity">
    <text evidence="5 6">Belongs to the XseA family.</text>
</comment>
<dbReference type="STRING" id="858215.Thexy_1186"/>
<dbReference type="HOGENOM" id="CLU_023625_2_0_9"/>
<comment type="subunit">
    <text evidence="5">Heterooligomer composed of large and small subunits.</text>
</comment>
<dbReference type="NCBIfam" id="TIGR00237">
    <property type="entry name" value="xseA"/>
    <property type="match status" value="1"/>
</dbReference>
<protein>
    <recommendedName>
        <fullName evidence="5">Exodeoxyribonuclease 7 large subunit</fullName>
        <ecNumber evidence="5">3.1.11.6</ecNumber>
    </recommendedName>
    <alternativeName>
        <fullName evidence="5">Exodeoxyribonuclease VII large subunit</fullName>
        <shortName evidence="5">Exonuclease VII large subunit</shortName>
    </alternativeName>
</protein>
<evidence type="ECO:0000313" key="10">
    <source>
        <dbReference type="Proteomes" id="UP000007239"/>
    </source>
</evidence>
<keyword evidence="2 5" id="KW-0540">Nuclease</keyword>
<comment type="subcellular location">
    <subcellularLocation>
        <location evidence="5 6">Cytoplasm</location>
    </subcellularLocation>
</comment>
<keyword evidence="4 5" id="KW-0269">Exonuclease</keyword>
<keyword evidence="3 5" id="KW-0378">Hydrolase</keyword>
<keyword evidence="1 5" id="KW-0963">Cytoplasm</keyword>
<dbReference type="GO" id="GO:0008855">
    <property type="term" value="F:exodeoxyribonuclease VII activity"/>
    <property type="evidence" value="ECO:0007669"/>
    <property type="project" value="UniProtKB-UniRule"/>
</dbReference>
<evidence type="ECO:0000259" key="8">
    <source>
        <dbReference type="Pfam" id="PF13742"/>
    </source>
</evidence>
<evidence type="ECO:0000256" key="5">
    <source>
        <dbReference type="HAMAP-Rule" id="MF_00378"/>
    </source>
</evidence>
<dbReference type="PANTHER" id="PTHR30008:SF0">
    <property type="entry name" value="EXODEOXYRIBONUCLEASE 7 LARGE SUBUNIT"/>
    <property type="match status" value="1"/>
</dbReference>
<dbReference type="Pfam" id="PF02601">
    <property type="entry name" value="Exonuc_VII_L"/>
    <property type="match status" value="1"/>
</dbReference>
<evidence type="ECO:0000256" key="2">
    <source>
        <dbReference type="ARBA" id="ARBA00022722"/>
    </source>
</evidence>
<dbReference type="AlphaFoldDB" id="F6BL35"/>